<reference evidence="8 9" key="1">
    <citation type="journal article" date="2007" name="Photosyn. Res.">
        <title>Complete nucleotide sequence of the freshwater unicellular cyanobacterium Synechococcus elongatus PCC 6301 chromosome: gene content and organization.</title>
        <authorList>
            <person name="Sugita C."/>
            <person name="Ogata K."/>
            <person name="Shikata M."/>
            <person name="Jikuya H."/>
            <person name="Takano J."/>
            <person name="Furumichi M."/>
            <person name="Kanehisa M."/>
            <person name="Omata T."/>
            <person name="Sugiura M."/>
            <person name="Sugita M."/>
        </authorList>
    </citation>
    <scope>NUCLEOTIDE SEQUENCE [LARGE SCALE GENOMIC DNA]</scope>
    <source>
        <strain evidence="9">ATCC 27144 / PCC 6301 / SAUG 1402/1</strain>
    </source>
</reference>
<dbReference type="eggNOG" id="COG0343">
    <property type="taxonomic scope" value="Bacteria"/>
</dbReference>
<name>A0A0H3K8C5_SYNP6</name>
<dbReference type="PANTHER" id="PTHR46499">
    <property type="entry name" value="QUEUINE TRNA-RIBOSYLTRANSFERASE"/>
    <property type="match status" value="1"/>
</dbReference>
<proteinExistence type="inferred from homology"/>
<dbReference type="GO" id="GO:0005829">
    <property type="term" value="C:cytosol"/>
    <property type="evidence" value="ECO:0007669"/>
    <property type="project" value="TreeGrafter"/>
</dbReference>
<evidence type="ECO:0000313" key="8">
    <source>
        <dbReference type="EMBL" id="BAD79253.1"/>
    </source>
</evidence>
<feature type="binding site" evidence="6">
    <location>
        <position position="179"/>
    </location>
    <ligand>
        <name>substrate</name>
    </ligand>
</feature>
<dbReference type="Gene3D" id="3.20.20.105">
    <property type="entry name" value="Queuine tRNA-ribosyltransferase-like"/>
    <property type="match status" value="1"/>
</dbReference>
<keyword evidence="4 6" id="KW-0671">Queuosine biosynthesis</keyword>
<accession>A0A0H3K8C5</accession>
<comment type="pathway">
    <text evidence="6">tRNA modification; tRNA-queuosine biosynthesis.</text>
</comment>
<feature type="region of interest" description="RNA binding" evidence="6">
    <location>
        <begin position="280"/>
        <end position="286"/>
    </location>
</feature>
<keyword evidence="3 6" id="KW-0819">tRNA processing</keyword>
<evidence type="ECO:0000256" key="3">
    <source>
        <dbReference type="ARBA" id="ARBA00022694"/>
    </source>
</evidence>
<dbReference type="InterPro" id="IPR002616">
    <property type="entry name" value="tRNA_ribo_trans-like"/>
</dbReference>
<dbReference type="InterPro" id="IPR004803">
    <property type="entry name" value="TGT"/>
</dbReference>
<comment type="similarity">
    <text evidence="6">Belongs to the queuine tRNA-ribosyltransferase family.</text>
</comment>
<sequence>MAAFSSVQSCRIMSGSASYGDSMDRQCAVASLTAFQFQIDRQCSQTRGRACSFHTPHGIVETPRFMPVGTLATVKTVTPAQLRDTGAQMVLSNTYHLHLQPGEEIVAKAGGLHRFMNWSGPMLTDSGGFQVFSLSELRKIEERGVTFRSPRDGAVIEFTPERSIRIQNALGADVIMAFDECPPYPAERKDVEAAVARTYRWLERCINAHERPQDQALFGIVQGGVYLDLRQQAARDLVQLDLPGYAIGGVSVGEPSEEIHRIVEATAPLLPAHKPRYLMGVGTYREMVQAIAAGIDLFDCVIPTRLARHGAALVKGDRWNLKNAQFREDFQPLDEDCNCYCCQNFSRAYLNHLIRSREILGYTLLSIHNITELVRFTTRIREAILSDRFVEEFGHWLQPSAVPVSP</sequence>
<dbReference type="GO" id="GO:0046872">
    <property type="term" value="F:metal ion binding"/>
    <property type="evidence" value="ECO:0007669"/>
    <property type="project" value="UniProtKB-KW"/>
</dbReference>
<evidence type="ECO:0000256" key="4">
    <source>
        <dbReference type="ARBA" id="ARBA00022785"/>
    </source>
</evidence>
<dbReference type="GO" id="GO:0008479">
    <property type="term" value="F:tRNA-guanosine(34) queuine transglycosylase activity"/>
    <property type="evidence" value="ECO:0007669"/>
    <property type="project" value="UniProtKB-UniRule"/>
</dbReference>
<feature type="binding site" evidence="6">
    <location>
        <begin position="125"/>
        <end position="129"/>
    </location>
    <ligand>
        <name>substrate</name>
    </ligand>
</feature>
<keyword evidence="1 6" id="KW-0328">Glycosyltransferase</keyword>
<keyword evidence="2 6" id="KW-0808">Transferase</keyword>
<dbReference type="PANTHER" id="PTHR46499:SF1">
    <property type="entry name" value="QUEUINE TRNA-RIBOSYLTRANSFERASE"/>
    <property type="match status" value="1"/>
</dbReference>
<feature type="binding site" evidence="6">
    <location>
        <position position="368"/>
    </location>
    <ligand>
        <name>Zn(2+)</name>
        <dbReference type="ChEBI" id="CHEBI:29105"/>
    </ligand>
</feature>
<keyword evidence="6" id="KW-0479">Metal-binding</keyword>
<feature type="region of interest" description="RNA binding; important for wobble base 34 recognition" evidence="6">
    <location>
        <begin position="304"/>
        <end position="308"/>
    </location>
</feature>
<evidence type="ECO:0000313" key="9">
    <source>
        <dbReference type="Proteomes" id="UP000001175"/>
    </source>
</evidence>
<dbReference type="KEGG" id="syc:syc1063_c"/>
<comment type="subunit">
    <text evidence="6">Homodimer. Within each dimer, one monomer is responsible for RNA recognition and catalysis, while the other monomer binds to the replacement base PreQ1.</text>
</comment>
<feature type="domain" description="tRNA-guanine(15) transglycosylase-like" evidence="7">
    <location>
        <begin position="46"/>
        <end position="395"/>
    </location>
</feature>
<gene>
    <name evidence="6 8" type="primary">tgt</name>
    <name evidence="8" type="ordered locus">syc1063_c</name>
</gene>
<evidence type="ECO:0000259" key="7">
    <source>
        <dbReference type="Pfam" id="PF01702"/>
    </source>
</evidence>
<dbReference type="HAMAP" id="MF_00168">
    <property type="entry name" value="Q_tRNA_Tgt"/>
    <property type="match status" value="1"/>
</dbReference>
<protein>
    <recommendedName>
        <fullName evidence="6">Queuine tRNA-ribosyltransferase</fullName>
        <ecNumber evidence="6">2.4.2.29</ecNumber>
    </recommendedName>
    <alternativeName>
        <fullName evidence="6">Guanine insertion enzyme</fullName>
    </alternativeName>
    <alternativeName>
        <fullName evidence="6">tRNA-guanine transglycosylase</fullName>
    </alternativeName>
</protein>
<feature type="binding site" evidence="6">
    <location>
        <position position="337"/>
    </location>
    <ligand>
        <name>Zn(2+)</name>
        <dbReference type="ChEBI" id="CHEBI:29105"/>
    </ligand>
</feature>
<dbReference type="Proteomes" id="UP000001175">
    <property type="component" value="Chromosome"/>
</dbReference>
<feature type="active site" description="Nucleophile" evidence="6">
    <location>
        <position position="299"/>
    </location>
</feature>
<evidence type="ECO:0000256" key="2">
    <source>
        <dbReference type="ARBA" id="ARBA00022679"/>
    </source>
</evidence>
<dbReference type="Pfam" id="PF01702">
    <property type="entry name" value="TGT"/>
    <property type="match status" value="1"/>
</dbReference>
<feature type="binding site" evidence="6">
    <location>
        <position position="342"/>
    </location>
    <ligand>
        <name>Zn(2+)</name>
        <dbReference type="ChEBI" id="CHEBI:29105"/>
    </ligand>
</feature>
<dbReference type="NCBIfam" id="TIGR00449">
    <property type="entry name" value="tgt_general"/>
    <property type="match status" value="1"/>
</dbReference>
<dbReference type="FunFam" id="3.20.20.105:FF:000001">
    <property type="entry name" value="Queuine tRNA-ribosyltransferase"/>
    <property type="match status" value="1"/>
</dbReference>
<comment type="catalytic activity">
    <reaction evidence="5 6">
        <text>7-aminomethyl-7-carbaguanine + guanosine(34) in tRNA = 7-aminomethyl-7-carbaguanosine(34) in tRNA + guanine</text>
        <dbReference type="Rhea" id="RHEA:24104"/>
        <dbReference type="Rhea" id="RHEA-COMP:10341"/>
        <dbReference type="Rhea" id="RHEA-COMP:10342"/>
        <dbReference type="ChEBI" id="CHEBI:16235"/>
        <dbReference type="ChEBI" id="CHEBI:58703"/>
        <dbReference type="ChEBI" id="CHEBI:74269"/>
        <dbReference type="ChEBI" id="CHEBI:82833"/>
        <dbReference type="EC" id="2.4.2.29"/>
    </reaction>
</comment>
<dbReference type="InterPro" id="IPR036511">
    <property type="entry name" value="TGT-like_sf"/>
</dbReference>
<keyword evidence="6" id="KW-0862">Zinc</keyword>
<dbReference type="AlphaFoldDB" id="A0A0H3K8C5"/>
<evidence type="ECO:0000256" key="5">
    <source>
        <dbReference type="ARBA" id="ARBA00050112"/>
    </source>
</evidence>
<dbReference type="GO" id="GO:0008616">
    <property type="term" value="P:tRNA queuosine(34) biosynthetic process"/>
    <property type="evidence" value="ECO:0007669"/>
    <property type="project" value="UniProtKB-UniRule"/>
</dbReference>
<feature type="binding site" evidence="6">
    <location>
        <position position="339"/>
    </location>
    <ligand>
        <name>Zn(2+)</name>
        <dbReference type="ChEBI" id="CHEBI:29105"/>
    </ligand>
</feature>
<dbReference type="SUPFAM" id="SSF51713">
    <property type="entry name" value="tRNA-guanine transglycosylase"/>
    <property type="match status" value="1"/>
</dbReference>
<dbReference type="InterPro" id="IPR050076">
    <property type="entry name" value="ArchSynthase1/Queuine_TRR"/>
</dbReference>
<evidence type="ECO:0000256" key="1">
    <source>
        <dbReference type="ARBA" id="ARBA00022676"/>
    </source>
</evidence>
<feature type="binding site" evidence="6">
    <location>
        <position position="222"/>
    </location>
    <ligand>
        <name>substrate</name>
    </ligand>
</feature>
<evidence type="ECO:0000256" key="6">
    <source>
        <dbReference type="HAMAP-Rule" id="MF_00168"/>
    </source>
</evidence>
<dbReference type="NCBIfam" id="TIGR00430">
    <property type="entry name" value="Q_tRNA_tgt"/>
    <property type="match status" value="1"/>
</dbReference>
<dbReference type="UniPathway" id="UPA00392"/>
<comment type="cofactor">
    <cofactor evidence="6">
        <name>Zn(2+)</name>
        <dbReference type="ChEBI" id="CHEBI:29105"/>
    </cofactor>
    <text evidence="6">Binds 1 zinc ion per subunit.</text>
</comment>
<dbReference type="EMBL" id="AP008231">
    <property type="protein sequence ID" value="BAD79253.1"/>
    <property type="molecule type" value="Genomic_DNA"/>
</dbReference>
<organism evidence="8 9">
    <name type="scientific">Synechococcus sp. (strain ATCC 27144 / PCC 6301 / SAUG 1402/1)</name>
    <name type="common">Anacystis nidulans</name>
    <dbReference type="NCBI Taxonomy" id="269084"/>
    <lineage>
        <taxon>Bacteria</taxon>
        <taxon>Bacillati</taxon>
        <taxon>Cyanobacteriota</taxon>
        <taxon>Cyanophyceae</taxon>
        <taxon>Synechococcales</taxon>
        <taxon>Synechococcaceae</taxon>
        <taxon>Synechococcus</taxon>
    </lineage>
</organism>
<feature type="active site" description="Proton acceptor" evidence="6">
    <location>
        <position position="125"/>
    </location>
</feature>
<dbReference type="EC" id="2.4.2.29" evidence="6"/>
<comment type="function">
    <text evidence="6">Catalyzes the base-exchange of a guanine (G) residue with the queuine precursor 7-aminomethyl-7-deazaguanine (PreQ1) at position 34 (anticodon wobble position) in tRNAs with GU(N) anticodons (tRNA-Asp, -Asn, -His and -Tyr). Catalysis occurs through a double-displacement mechanism. The nucleophile active site attacks the C1' of nucleotide 34 to detach the guanine base from the RNA, forming a covalent enzyme-RNA intermediate. The proton acceptor active site deprotonates the incoming PreQ1, allowing a nucleophilic attack on the C1' of the ribose to form the product. After dissociation, two additional enzymatic reactions on the tRNA convert PreQ1 to queuine (Q), resulting in the hypermodified nucleoside queuosine (7-(((4,5-cis-dihydroxy-2-cyclopenten-1-yl)amino)methyl)-7-deazaguanosine).</text>
</comment>
<feature type="binding site" evidence="6">
    <location>
        <position position="249"/>
    </location>
    <ligand>
        <name>substrate</name>
    </ligand>
</feature>